<proteinExistence type="predicted"/>
<reference evidence="3" key="2">
    <citation type="submission" date="2022-10" db="EMBL/GenBank/DDBJ databases">
        <authorList>
            <consortium name="ENA_rothamsted_submissions"/>
            <consortium name="culmorum"/>
            <person name="King R."/>
        </authorList>
    </citation>
    <scope>NUCLEOTIDE SEQUENCE</scope>
</reference>
<gene>
    <name evidence="3" type="ORF">DIATSA_LOCUS5890</name>
</gene>
<feature type="transmembrane region" description="Helical" evidence="2">
    <location>
        <begin position="107"/>
        <end position="124"/>
    </location>
</feature>
<dbReference type="Proteomes" id="UP001153714">
    <property type="component" value="Chromosome 19"/>
</dbReference>
<protein>
    <submittedName>
        <fullName evidence="3">Uncharacterized protein</fullName>
    </submittedName>
</protein>
<reference evidence="3" key="1">
    <citation type="submission" date="2021-12" db="EMBL/GenBank/DDBJ databases">
        <authorList>
            <person name="King R."/>
        </authorList>
    </citation>
    <scope>NUCLEOTIDE SEQUENCE</scope>
</reference>
<dbReference type="EMBL" id="OU893350">
    <property type="protein sequence ID" value="CAG9788051.1"/>
    <property type="molecule type" value="Genomic_DNA"/>
</dbReference>
<keyword evidence="2" id="KW-0812">Transmembrane</keyword>
<accession>A0A9N9R242</accession>
<keyword evidence="2" id="KW-0472">Membrane</keyword>
<organism evidence="3 4">
    <name type="scientific">Diatraea saccharalis</name>
    <name type="common">sugarcane borer</name>
    <dbReference type="NCBI Taxonomy" id="40085"/>
    <lineage>
        <taxon>Eukaryota</taxon>
        <taxon>Metazoa</taxon>
        <taxon>Ecdysozoa</taxon>
        <taxon>Arthropoda</taxon>
        <taxon>Hexapoda</taxon>
        <taxon>Insecta</taxon>
        <taxon>Pterygota</taxon>
        <taxon>Neoptera</taxon>
        <taxon>Endopterygota</taxon>
        <taxon>Lepidoptera</taxon>
        <taxon>Glossata</taxon>
        <taxon>Ditrysia</taxon>
        <taxon>Pyraloidea</taxon>
        <taxon>Crambidae</taxon>
        <taxon>Crambinae</taxon>
        <taxon>Diatraea</taxon>
    </lineage>
</organism>
<feature type="compositionally biased region" description="Basic and acidic residues" evidence="1">
    <location>
        <begin position="179"/>
        <end position="188"/>
    </location>
</feature>
<keyword evidence="4" id="KW-1185">Reference proteome</keyword>
<keyword evidence="2" id="KW-1133">Transmembrane helix</keyword>
<sequence>MNYHKNAAIAMSYAAVNWSMATGRRMVLIMVMSQSYLDIEVTRREPSDMAFDSILTKMGSGMKQLTDRYAQYDAPVQDPQLLYAYQHGAPMPEANSKHTGGGNKNNAAMSALTLLAFLFFLHILQQCIKDQMVAMSTPQITIMSASREGEDAVKNAKVDKTGYTADDHKTVAENGNKNSEADSKNKYDEENQKLMKIYTAEPPKSGAQNYDFAKDYNKRRFTETGFVNAMDDDFN</sequence>
<dbReference type="OrthoDB" id="7322084at2759"/>
<evidence type="ECO:0000313" key="4">
    <source>
        <dbReference type="Proteomes" id="UP001153714"/>
    </source>
</evidence>
<dbReference type="AlphaFoldDB" id="A0A9N9R242"/>
<evidence type="ECO:0000313" key="3">
    <source>
        <dbReference type="EMBL" id="CAG9788051.1"/>
    </source>
</evidence>
<feature type="region of interest" description="Disordered" evidence="1">
    <location>
        <begin position="167"/>
        <end position="188"/>
    </location>
</feature>
<evidence type="ECO:0000256" key="1">
    <source>
        <dbReference type="SAM" id="MobiDB-lite"/>
    </source>
</evidence>
<name>A0A9N9R242_9NEOP</name>
<evidence type="ECO:0000256" key="2">
    <source>
        <dbReference type="SAM" id="Phobius"/>
    </source>
</evidence>